<dbReference type="EMBL" id="BMAW01068664">
    <property type="protein sequence ID" value="GFT65507.1"/>
    <property type="molecule type" value="Genomic_DNA"/>
</dbReference>
<protein>
    <submittedName>
        <fullName evidence="1">Uncharacterized protein</fullName>
    </submittedName>
</protein>
<keyword evidence="2" id="KW-1185">Reference proteome</keyword>
<comment type="caution">
    <text evidence="1">The sequence shown here is derived from an EMBL/GenBank/DDBJ whole genome shotgun (WGS) entry which is preliminary data.</text>
</comment>
<dbReference type="AlphaFoldDB" id="A0A8X6PDW9"/>
<accession>A0A8X6PDW9</accession>
<proteinExistence type="predicted"/>
<reference evidence="1" key="1">
    <citation type="submission" date="2020-08" db="EMBL/GenBank/DDBJ databases">
        <title>Multicomponent nature underlies the extraordinary mechanical properties of spider dragline silk.</title>
        <authorList>
            <person name="Kono N."/>
            <person name="Nakamura H."/>
            <person name="Mori M."/>
            <person name="Yoshida Y."/>
            <person name="Ohtoshi R."/>
            <person name="Malay A.D."/>
            <person name="Moran D.A.P."/>
            <person name="Tomita M."/>
            <person name="Numata K."/>
            <person name="Arakawa K."/>
        </authorList>
    </citation>
    <scope>NUCLEOTIDE SEQUENCE</scope>
</reference>
<organism evidence="1 2">
    <name type="scientific">Nephila pilipes</name>
    <name type="common">Giant wood spider</name>
    <name type="synonym">Nephila maculata</name>
    <dbReference type="NCBI Taxonomy" id="299642"/>
    <lineage>
        <taxon>Eukaryota</taxon>
        <taxon>Metazoa</taxon>
        <taxon>Ecdysozoa</taxon>
        <taxon>Arthropoda</taxon>
        <taxon>Chelicerata</taxon>
        <taxon>Arachnida</taxon>
        <taxon>Araneae</taxon>
        <taxon>Araneomorphae</taxon>
        <taxon>Entelegynae</taxon>
        <taxon>Araneoidea</taxon>
        <taxon>Nephilidae</taxon>
        <taxon>Nephila</taxon>
    </lineage>
</organism>
<evidence type="ECO:0000313" key="1">
    <source>
        <dbReference type="EMBL" id="GFT65507.1"/>
    </source>
</evidence>
<gene>
    <name evidence="1" type="ORF">NPIL_548541</name>
</gene>
<sequence>MRIDPTHENPKNTFKNQSNPQKLSYSILKNSEKIKRTNALFLRFVKEPGRCLQRGGEMEKFCAKRCIFGGSLLDEFRFSD</sequence>
<evidence type="ECO:0000313" key="2">
    <source>
        <dbReference type="Proteomes" id="UP000887013"/>
    </source>
</evidence>
<name>A0A8X6PDW9_NEPPI</name>
<dbReference type="Proteomes" id="UP000887013">
    <property type="component" value="Unassembled WGS sequence"/>
</dbReference>